<proteinExistence type="predicted"/>
<keyword evidence="8" id="KW-1185">Reference proteome</keyword>
<keyword evidence="3 6" id="KW-0812">Transmembrane</keyword>
<evidence type="ECO:0000256" key="4">
    <source>
        <dbReference type="ARBA" id="ARBA00022989"/>
    </source>
</evidence>
<reference evidence="7 8" key="1">
    <citation type="journal article" date="2014" name="Antonie Van Leeuwenhoek">
        <title>Hyphomonas beringensis sp. nov. and Hyphomonas chukchiensis sp. nov., isolated from surface seawater of the Bering Sea and Chukchi Sea.</title>
        <authorList>
            <person name="Li C."/>
            <person name="Lai Q."/>
            <person name="Li G."/>
            <person name="Dong C."/>
            <person name="Wang J."/>
            <person name="Liao Y."/>
            <person name="Shao Z."/>
        </authorList>
    </citation>
    <scope>NUCLEOTIDE SEQUENCE [LARGE SCALE GENOMIC DNA]</scope>
    <source>
        <strain evidence="7 8">BH-BN04-4</strain>
    </source>
</reference>
<evidence type="ECO:0000313" key="7">
    <source>
        <dbReference type="EMBL" id="KCZ60040.1"/>
    </source>
</evidence>
<dbReference type="PATRIC" id="fig|1280947.3.peg.1031"/>
<feature type="transmembrane region" description="Helical" evidence="6">
    <location>
        <begin position="62"/>
        <end position="87"/>
    </location>
</feature>
<dbReference type="EMBL" id="AWFG01000012">
    <property type="protein sequence ID" value="KCZ60040.1"/>
    <property type="molecule type" value="Genomic_DNA"/>
</dbReference>
<feature type="transmembrane region" description="Helical" evidence="6">
    <location>
        <begin position="99"/>
        <end position="122"/>
    </location>
</feature>
<feature type="transmembrane region" description="Helical" evidence="6">
    <location>
        <begin position="29"/>
        <end position="50"/>
    </location>
</feature>
<gene>
    <name evidence="7" type="ORF">HY30_13495</name>
</gene>
<dbReference type="Pfam" id="PF01810">
    <property type="entry name" value="LysE"/>
    <property type="match status" value="1"/>
</dbReference>
<feature type="transmembrane region" description="Helical" evidence="6">
    <location>
        <begin position="166"/>
        <end position="190"/>
    </location>
</feature>
<keyword evidence="5 6" id="KW-0472">Membrane</keyword>
<evidence type="ECO:0008006" key="9">
    <source>
        <dbReference type="Google" id="ProtNLM"/>
    </source>
</evidence>
<feature type="transmembrane region" description="Helical" evidence="6">
    <location>
        <begin position="202"/>
        <end position="221"/>
    </location>
</feature>
<comment type="caution">
    <text evidence="7">The sequence shown here is derived from an EMBL/GenBank/DDBJ whole genome shotgun (WGS) entry which is preliminary data.</text>
</comment>
<evidence type="ECO:0000256" key="5">
    <source>
        <dbReference type="ARBA" id="ARBA00023136"/>
    </source>
</evidence>
<dbReference type="STRING" id="1280947.HY30_13495"/>
<keyword evidence="2" id="KW-1003">Cell membrane</keyword>
<evidence type="ECO:0000256" key="3">
    <source>
        <dbReference type="ARBA" id="ARBA00022692"/>
    </source>
</evidence>
<dbReference type="GO" id="GO:0015171">
    <property type="term" value="F:amino acid transmembrane transporter activity"/>
    <property type="evidence" value="ECO:0007669"/>
    <property type="project" value="TreeGrafter"/>
</dbReference>
<sequence>MSLSATLALSRWSTPSTVASDMLGHVNWAAFLIAMAAVELTPGPNMGWLAALSAKSGWRAGLMAVAGVTLGLLIQLMAAATGASALLAESPVLYESLRWAGVAFMLYLAWEAFADTGSASAVQGGGQEGFRRGLIANILNPKALLFYIVVVGQFVDPASGPVWAQIILLGLIHLAVAIIIHVGIVFLGAGLGTALERWRTSLPARIGFALVLAAIAIWIGVSTHRG</sequence>
<evidence type="ECO:0000313" key="8">
    <source>
        <dbReference type="Proteomes" id="UP000027190"/>
    </source>
</evidence>
<evidence type="ECO:0000256" key="6">
    <source>
        <dbReference type="SAM" id="Phobius"/>
    </source>
</evidence>
<dbReference type="InterPro" id="IPR001123">
    <property type="entry name" value="LeuE-type"/>
</dbReference>
<comment type="subcellular location">
    <subcellularLocation>
        <location evidence="1">Cell membrane</location>
        <topology evidence="1">Multi-pass membrane protein</topology>
    </subcellularLocation>
</comment>
<dbReference type="PANTHER" id="PTHR30086:SF20">
    <property type="entry name" value="ARGININE EXPORTER PROTEIN ARGO-RELATED"/>
    <property type="match status" value="1"/>
</dbReference>
<keyword evidence="4 6" id="KW-1133">Transmembrane helix</keyword>
<dbReference type="AlphaFoldDB" id="A0A062UKH5"/>
<protein>
    <recommendedName>
        <fullName evidence="9">Threonine transporter RhtB</fullName>
    </recommendedName>
</protein>
<dbReference type="Proteomes" id="UP000027190">
    <property type="component" value="Unassembled WGS sequence"/>
</dbReference>
<dbReference type="GO" id="GO:0005886">
    <property type="term" value="C:plasma membrane"/>
    <property type="evidence" value="ECO:0007669"/>
    <property type="project" value="UniProtKB-SubCell"/>
</dbReference>
<dbReference type="PANTHER" id="PTHR30086">
    <property type="entry name" value="ARGININE EXPORTER PROTEIN ARGO"/>
    <property type="match status" value="1"/>
</dbReference>
<feature type="transmembrane region" description="Helical" evidence="6">
    <location>
        <begin position="134"/>
        <end position="154"/>
    </location>
</feature>
<name>A0A062UKH5_9PROT</name>
<dbReference type="eggNOG" id="COG1280">
    <property type="taxonomic scope" value="Bacteria"/>
</dbReference>
<accession>A0A062UKH5</accession>
<organism evidence="7 8">
    <name type="scientific">Hyphomonas chukchiensis</name>
    <dbReference type="NCBI Taxonomy" id="1280947"/>
    <lineage>
        <taxon>Bacteria</taxon>
        <taxon>Pseudomonadati</taxon>
        <taxon>Pseudomonadota</taxon>
        <taxon>Alphaproteobacteria</taxon>
        <taxon>Hyphomonadales</taxon>
        <taxon>Hyphomonadaceae</taxon>
        <taxon>Hyphomonas</taxon>
    </lineage>
</organism>
<evidence type="ECO:0000256" key="2">
    <source>
        <dbReference type="ARBA" id="ARBA00022475"/>
    </source>
</evidence>
<evidence type="ECO:0000256" key="1">
    <source>
        <dbReference type="ARBA" id="ARBA00004651"/>
    </source>
</evidence>